<evidence type="ECO:0000313" key="11">
    <source>
        <dbReference type="EMBL" id="RAL22805.1"/>
    </source>
</evidence>
<evidence type="ECO:0000256" key="8">
    <source>
        <dbReference type="HAMAP-Rule" id="MF_02040"/>
    </source>
</evidence>
<evidence type="ECO:0000256" key="5">
    <source>
        <dbReference type="ARBA" id="ARBA00022840"/>
    </source>
</evidence>
<comment type="caution">
    <text evidence="11">The sequence shown here is derived from an EMBL/GenBank/DDBJ whole genome shotgun (WGS) entry which is preliminary data.</text>
</comment>
<dbReference type="InterPro" id="IPR019591">
    <property type="entry name" value="Mrp/NBP35_ATP-bd"/>
</dbReference>
<keyword evidence="4 8" id="KW-0547">Nucleotide-binding</keyword>
<feature type="region of interest" description="Disordered" evidence="9">
    <location>
        <begin position="87"/>
        <end position="126"/>
    </location>
</feature>
<sequence>MKDDFSIKGEVIAALEGVEDPGQGGKNIVDTHLVEQVEVKGGVADITLVMPKGRDRQERFAIEDAVYDRVESIDGVLEVKVKTMTPQALERERNGEPAPAVQPGPSAGAARPAGPKAAPASPAAAAPSAPIEGVGKVIAVSSGKGGVGKSTVAVNLALALQKIGHRVGLLDVDIYGPSLPTLLGISGRPAVSNRRILPMEADGLRVMSLGFLMDEDTPVIWRGPIVTGIIRQFLRDVDWSGLDYLIVDMPPGTGDAQLALAQTVPVDGAVIVTTPSDLSLIDAARGLQMFKTLNVEVMGIVTNMSKFIVPSTKEEFFIFGNPAEVVKEAGRLETPVLGEIPLDLSVREGGDAGRPVVVSQPESPVTAAFVELAKAVAAQKPPHAEGATGEQDAQPKKGLFSFLKS</sequence>
<evidence type="ECO:0000259" key="10">
    <source>
        <dbReference type="Pfam" id="PF01883"/>
    </source>
</evidence>
<dbReference type="InterPro" id="IPR002744">
    <property type="entry name" value="MIP18-like"/>
</dbReference>
<evidence type="ECO:0000256" key="3">
    <source>
        <dbReference type="ARBA" id="ARBA00022723"/>
    </source>
</evidence>
<dbReference type="InterPro" id="IPR044304">
    <property type="entry name" value="NUBPL-like"/>
</dbReference>
<dbReference type="PROSITE" id="PS01215">
    <property type="entry name" value="MRP"/>
    <property type="match status" value="1"/>
</dbReference>
<evidence type="ECO:0000313" key="12">
    <source>
        <dbReference type="Proteomes" id="UP000249169"/>
    </source>
</evidence>
<evidence type="ECO:0000256" key="7">
    <source>
        <dbReference type="ARBA" id="ARBA00023014"/>
    </source>
</evidence>
<dbReference type="InterPro" id="IPR034904">
    <property type="entry name" value="FSCA_dom_sf"/>
</dbReference>
<evidence type="ECO:0000256" key="4">
    <source>
        <dbReference type="ARBA" id="ARBA00022741"/>
    </source>
</evidence>
<keyword evidence="3 8" id="KW-0479">Metal-binding</keyword>
<dbReference type="Pfam" id="PF10609">
    <property type="entry name" value="ParA"/>
    <property type="match status" value="1"/>
</dbReference>
<dbReference type="Proteomes" id="UP000249169">
    <property type="component" value="Unassembled WGS sequence"/>
</dbReference>
<evidence type="ECO:0000256" key="9">
    <source>
        <dbReference type="SAM" id="MobiDB-lite"/>
    </source>
</evidence>
<accession>A0A328C9G9</accession>
<evidence type="ECO:0000256" key="6">
    <source>
        <dbReference type="ARBA" id="ARBA00023004"/>
    </source>
</evidence>
<dbReference type="Pfam" id="PF01883">
    <property type="entry name" value="FeS_assembly_P"/>
    <property type="match status" value="1"/>
</dbReference>
<evidence type="ECO:0000256" key="1">
    <source>
        <dbReference type="ARBA" id="ARBA00007352"/>
    </source>
</evidence>
<dbReference type="GO" id="GO:0140663">
    <property type="term" value="F:ATP-dependent FeS chaperone activity"/>
    <property type="evidence" value="ECO:0007669"/>
    <property type="project" value="InterPro"/>
</dbReference>
<dbReference type="AlphaFoldDB" id="A0A328C9G9"/>
<dbReference type="GO" id="GO:0016226">
    <property type="term" value="P:iron-sulfur cluster assembly"/>
    <property type="evidence" value="ECO:0007669"/>
    <property type="project" value="InterPro"/>
</dbReference>
<dbReference type="Gene3D" id="3.40.50.300">
    <property type="entry name" value="P-loop containing nucleotide triphosphate hydrolases"/>
    <property type="match status" value="1"/>
</dbReference>
<dbReference type="InterPro" id="IPR027417">
    <property type="entry name" value="P-loop_NTPase"/>
</dbReference>
<dbReference type="Gene3D" id="3.30.300.130">
    <property type="entry name" value="Fe-S cluster assembly (FSCA)"/>
    <property type="match status" value="1"/>
</dbReference>
<keyword evidence="5 8" id="KW-0067">ATP-binding</keyword>
<dbReference type="GO" id="GO:0051539">
    <property type="term" value="F:4 iron, 4 sulfur cluster binding"/>
    <property type="evidence" value="ECO:0007669"/>
    <property type="project" value="TreeGrafter"/>
</dbReference>
<dbReference type="GO" id="GO:0016887">
    <property type="term" value="F:ATP hydrolysis activity"/>
    <property type="evidence" value="ECO:0007669"/>
    <property type="project" value="UniProtKB-UniRule"/>
</dbReference>
<dbReference type="InterPro" id="IPR033756">
    <property type="entry name" value="YlxH/NBP35"/>
</dbReference>
<comment type="subunit">
    <text evidence="8">Homodimer.</text>
</comment>
<comment type="function">
    <text evidence="8">Binds and transfers iron-sulfur (Fe-S) clusters to target apoproteins. Can hydrolyze ATP.</text>
</comment>
<dbReference type="SUPFAM" id="SSF52540">
    <property type="entry name" value="P-loop containing nucleoside triphosphate hydrolases"/>
    <property type="match status" value="1"/>
</dbReference>
<keyword evidence="12" id="KW-1185">Reference proteome</keyword>
<feature type="compositionally biased region" description="Low complexity" evidence="9">
    <location>
        <begin position="103"/>
        <end position="126"/>
    </location>
</feature>
<dbReference type="GO" id="GO:0005524">
    <property type="term" value="F:ATP binding"/>
    <property type="evidence" value="ECO:0007669"/>
    <property type="project" value="UniProtKB-UniRule"/>
</dbReference>
<feature type="domain" description="MIP18 family-like" evidence="10">
    <location>
        <begin position="10"/>
        <end position="81"/>
    </location>
</feature>
<dbReference type="RefSeq" id="WP_111729333.1">
    <property type="nucleotide sequence ID" value="NZ_QHKO01000003.1"/>
</dbReference>
<keyword evidence="8" id="KW-0378">Hydrolase</keyword>
<dbReference type="GO" id="GO:0046872">
    <property type="term" value="F:metal ion binding"/>
    <property type="evidence" value="ECO:0007669"/>
    <property type="project" value="UniProtKB-KW"/>
</dbReference>
<dbReference type="PANTHER" id="PTHR42961:SF2">
    <property type="entry name" value="IRON-SULFUR PROTEIN NUBPL"/>
    <property type="match status" value="1"/>
</dbReference>
<dbReference type="InterPro" id="IPR000808">
    <property type="entry name" value="Mrp-like_CS"/>
</dbReference>
<proteinExistence type="inferred from homology"/>
<organism evidence="11 12">
    <name type="scientific">Lujinxingia litoralis</name>
    <dbReference type="NCBI Taxonomy" id="2211119"/>
    <lineage>
        <taxon>Bacteria</taxon>
        <taxon>Deltaproteobacteria</taxon>
        <taxon>Bradymonadales</taxon>
        <taxon>Lujinxingiaceae</taxon>
        <taxon>Lujinxingia</taxon>
    </lineage>
</organism>
<dbReference type="SUPFAM" id="SSF117916">
    <property type="entry name" value="Fe-S cluster assembly (FSCA) domain-like"/>
    <property type="match status" value="1"/>
</dbReference>
<comment type="similarity">
    <text evidence="2">In the C-terminal section; belongs to the Mrp/NBP35 ATP-binding proteins family.</text>
</comment>
<name>A0A328C9G9_9DELT</name>
<dbReference type="HAMAP" id="MF_02040">
    <property type="entry name" value="Mrp_NBP35"/>
    <property type="match status" value="1"/>
</dbReference>
<comment type="similarity">
    <text evidence="8">Belongs to the Mrp/NBP35 ATP-binding proteins family.</text>
</comment>
<dbReference type="CDD" id="cd02037">
    <property type="entry name" value="Mrp_NBP35"/>
    <property type="match status" value="1"/>
</dbReference>
<keyword evidence="6 8" id="KW-0408">Iron</keyword>
<evidence type="ECO:0000256" key="2">
    <source>
        <dbReference type="ARBA" id="ARBA00008205"/>
    </source>
</evidence>
<protein>
    <recommendedName>
        <fullName evidence="8">Iron-sulfur cluster carrier protein</fullName>
    </recommendedName>
</protein>
<dbReference type="EMBL" id="QHKO01000003">
    <property type="protein sequence ID" value="RAL22805.1"/>
    <property type="molecule type" value="Genomic_DNA"/>
</dbReference>
<dbReference type="FunFam" id="3.40.50.300:FF:001278">
    <property type="entry name" value="Iron-sulfur cluster carrier protein"/>
    <property type="match status" value="1"/>
</dbReference>
<keyword evidence="7 8" id="KW-0411">Iron-sulfur</keyword>
<comment type="similarity">
    <text evidence="1">In the N-terminal section; belongs to the MIP18 family.</text>
</comment>
<gene>
    <name evidence="11" type="ORF">DL240_07890</name>
</gene>
<reference evidence="11 12" key="1">
    <citation type="submission" date="2018-05" db="EMBL/GenBank/DDBJ databases">
        <title>Lujinxingia marina gen. nov. sp. nov., a new facultative anaerobic member of the class Deltaproteobacteria, and proposal of Lujinxingaceae fam. nov.</title>
        <authorList>
            <person name="Li C.-M."/>
        </authorList>
    </citation>
    <scope>NUCLEOTIDE SEQUENCE [LARGE SCALE GENOMIC DNA]</scope>
    <source>
        <strain evidence="11 12">B210</strain>
    </source>
</reference>
<feature type="binding site" evidence="8">
    <location>
        <begin position="143"/>
        <end position="150"/>
    </location>
    <ligand>
        <name>ATP</name>
        <dbReference type="ChEBI" id="CHEBI:30616"/>
    </ligand>
</feature>
<dbReference type="PANTHER" id="PTHR42961">
    <property type="entry name" value="IRON-SULFUR PROTEIN NUBPL"/>
    <property type="match status" value="1"/>
</dbReference>